<evidence type="ECO:0000259" key="1">
    <source>
        <dbReference type="Pfam" id="PF13601"/>
    </source>
</evidence>
<dbReference type="Pfam" id="PF13601">
    <property type="entry name" value="HTH_34"/>
    <property type="match status" value="1"/>
</dbReference>
<dbReference type="InterPro" id="IPR036388">
    <property type="entry name" value="WH-like_DNA-bd_sf"/>
</dbReference>
<accession>B8GA68</accession>
<dbReference type="KEGG" id="cag:Cagg_1682"/>
<organism evidence="2 3">
    <name type="scientific">Chloroflexus aggregans (strain MD-66 / DSM 9485)</name>
    <dbReference type="NCBI Taxonomy" id="326427"/>
    <lineage>
        <taxon>Bacteria</taxon>
        <taxon>Bacillati</taxon>
        <taxon>Chloroflexota</taxon>
        <taxon>Chloroflexia</taxon>
        <taxon>Chloroflexales</taxon>
        <taxon>Chloroflexineae</taxon>
        <taxon>Chloroflexaceae</taxon>
        <taxon>Chloroflexus</taxon>
    </lineage>
</organism>
<proteinExistence type="predicted"/>
<evidence type="ECO:0000313" key="2">
    <source>
        <dbReference type="EMBL" id="ACL24583.1"/>
    </source>
</evidence>
<protein>
    <submittedName>
        <fullName evidence="2">Transcriptional regulator, ArsR family</fullName>
    </submittedName>
</protein>
<feature type="domain" description="Winged helix DNA-binding" evidence="1">
    <location>
        <begin position="21"/>
        <end position="95"/>
    </location>
</feature>
<dbReference type="eggNOG" id="COG0640">
    <property type="taxonomic scope" value="Bacteria"/>
</dbReference>
<dbReference type="RefSeq" id="WP_015940442.1">
    <property type="nucleotide sequence ID" value="NC_011831.1"/>
</dbReference>
<keyword evidence="3" id="KW-1185">Reference proteome</keyword>
<gene>
    <name evidence="2" type="ordered locus">Cagg_1682</name>
</gene>
<dbReference type="STRING" id="326427.Cagg_1682"/>
<dbReference type="AlphaFoldDB" id="B8GA68"/>
<dbReference type="Gene3D" id="1.10.10.10">
    <property type="entry name" value="Winged helix-like DNA-binding domain superfamily/Winged helix DNA-binding domain"/>
    <property type="match status" value="1"/>
</dbReference>
<name>B8GA68_CHLAD</name>
<dbReference type="InterPro" id="IPR036390">
    <property type="entry name" value="WH_DNA-bd_sf"/>
</dbReference>
<dbReference type="EMBL" id="CP001337">
    <property type="protein sequence ID" value="ACL24583.1"/>
    <property type="molecule type" value="Genomic_DNA"/>
</dbReference>
<dbReference type="InterPro" id="IPR027395">
    <property type="entry name" value="WH_DNA-bd_dom"/>
</dbReference>
<sequence>MKKLEIHQLTTLDRLIHEPARLMIVALLYTVENADFLFLQRETGLSKGNLSIHLSKLEQAGYVQIEKTYRGKLPLTLCTLTETGREAFQNYRQRLLYLVSATGNNDVPPALNLAPAE</sequence>
<reference evidence="2" key="1">
    <citation type="submission" date="2008-12" db="EMBL/GenBank/DDBJ databases">
        <title>Complete sequence of Chloroflexus aggregans DSM 9485.</title>
        <authorList>
            <consortium name="US DOE Joint Genome Institute"/>
            <person name="Lucas S."/>
            <person name="Copeland A."/>
            <person name="Lapidus A."/>
            <person name="Glavina del Rio T."/>
            <person name="Dalin E."/>
            <person name="Tice H."/>
            <person name="Pitluck S."/>
            <person name="Foster B."/>
            <person name="Larimer F."/>
            <person name="Land M."/>
            <person name="Hauser L."/>
            <person name="Kyrpides N."/>
            <person name="Mikhailova N."/>
            <person name="Bryant D."/>
            <person name="Richardson P."/>
        </authorList>
    </citation>
    <scope>NUCLEOTIDE SEQUENCE</scope>
    <source>
        <strain evidence="2">DSM 9485</strain>
    </source>
</reference>
<evidence type="ECO:0000313" key="3">
    <source>
        <dbReference type="Proteomes" id="UP000002508"/>
    </source>
</evidence>
<dbReference type="SUPFAM" id="SSF46785">
    <property type="entry name" value="Winged helix' DNA-binding domain"/>
    <property type="match status" value="1"/>
</dbReference>
<dbReference type="PANTHER" id="PTHR37318:SF1">
    <property type="entry name" value="BSL7504 PROTEIN"/>
    <property type="match status" value="1"/>
</dbReference>
<dbReference type="HOGENOM" id="CLU_142189_1_0_0"/>
<dbReference type="PANTHER" id="PTHR37318">
    <property type="entry name" value="BSL7504 PROTEIN"/>
    <property type="match status" value="1"/>
</dbReference>
<dbReference type="Proteomes" id="UP000002508">
    <property type="component" value="Chromosome"/>
</dbReference>
<dbReference type="OrthoDB" id="9800369at2"/>